<keyword evidence="2 6" id="KW-0813">Transport</keyword>
<keyword evidence="4 6" id="KW-1133">Transmembrane helix</keyword>
<feature type="transmembrane region" description="Helical" evidence="6">
    <location>
        <begin position="116"/>
        <end position="137"/>
    </location>
</feature>
<evidence type="ECO:0000256" key="3">
    <source>
        <dbReference type="ARBA" id="ARBA00022692"/>
    </source>
</evidence>
<feature type="transmembrane region" description="Helical" evidence="6">
    <location>
        <begin position="157"/>
        <end position="176"/>
    </location>
</feature>
<feature type="transmembrane region" description="Helical" evidence="6">
    <location>
        <begin position="84"/>
        <end position="109"/>
    </location>
</feature>
<reference evidence="9 10" key="1">
    <citation type="submission" date="2023-08" db="EMBL/GenBank/DDBJ databases">
        <authorList>
            <person name="Park J.-S."/>
        </authorList>
    </citation>
    <scope>NUCLEOTIDE SEQUENCE [LARGE SCALE GENOMIC DNA]</scope>
    <source>
        <strain evidence="9 10">2205SS18-9</strain>
    </source>
</reference>
<evidence type="ECO:0000256" key="7">
    <source>
        <dbReference type="SAM" id="MobiDB-lite"/>
    </source>
</evidence>
<sequence>MSKKTKSILLISICSSLILLLLIGSLVFTFSFNGEIPKTNILYDKDDPDQIIGSMPFPPSLQIPFGTDRDGNHMFYRILEGAQITLGVALLISVLSFLFAFVFGILAGFSKSKSKYITQTLFTSFYFIPQSIIAYNMLHPLLWEPYEGFTTTLTERILLQIIILAGILAPTTAILISSETKQILQKDFITSTIILGGGKFYIFYKHLLPHLKLRLFIIFPKIVIQSLLIIAHLSYFGLYFGGTDICYDDLLCDPPKPFIEEWASMIGMYYADLHIYWWIFLGPMLFLTLTILLLSGVSKGMEGLLDIKPIKHVKSSKVLNSSKKEQKASNLTKKDFGLVHRS</sequence>
<evidence type="ECO:0000256" key="5">
    <source>
        <dbReference type="ARBA" id="ARBA00023136"/>
    </source>
</evidence>
<dbReference type="RefSeq" id="WP_305993611.1">
    <property type="nucleotide sequence ID" value="NZ_JAVAMP010000013.1"/>
</dbReference>
<dbReference type="InterPro" id="IPR035906">
    <property type="entry name" value="MetI-like_sf"/>
</dbReference>
<dbReference type="Gene3D" id="1.10.3720.10">
    <property type="entry name" value="MetI-like"/>
    <property type="match status" value="1"/>
</dbReference>
<evidence type="ECO:0000256" key="4">
    <source>
        <dbReference type="ARBA" id="ARBA00022989"/>
    </source>
</evidence>
<evidence type="ECO:0000313" key="10">
    <source>
        <dbReference type="Proteomes" id="UP001231941"/>
    </source>
</evidence>
<dbReference type="PROSITE" id="PS50928">
    <property type="entry name" value="ABC_TM1"/>
    <property type="match status" value="1"/>
</dbReference>
<evidence type="ECO:0000313" key="9">
    <source>
        <dbReference type="EMBL" id="MDP5276302.1"/>
    </source>
</evidence>
<dbReference type="PANTHER" id="PTHR43839">
    <property type="entry name" value="OPPC IN A BINDING PROTEIN-DEPENDENT TRANSPORT SYSTEM"/>
    <property type="match status" value="1"/>
</dbReference>
<dbReference type="CDD" id="cd06261">
    <property type="entry name" value="TM_PBP2"/>
    <property type="match status" value="1"/>
</dbReference>
<proteinExistence type="inferred from homology"/>
<dbReference type="Pfam" id="PF00528">
    <property type="entry name" value="BPD_transp_1"/>
    <property type="match status" value="1"/>
</dbReference>
<feature type="domain" description="ABC transmembrane type-1" evidence="8">
    <location>
        <begin position="86"/>
        <end position="298"/>
    </location>
</feature>
<protein>
    <submittedName>
        <fullName evidence="9">ABC transporter permease subunit</fullName>
    </submittedName>
</protein>
<keyword evidence="5 6" id="KW-0472">Membrane</keyword>
<feature type="region of interest" description="Disordered" evidence="7">
    <location>
        <begin position="321"/>
        <end position="342"/>
    </location>
</feature>
<dbReference type="EMBL" id="JAVAMP010000013">
    <property type="protein sequence ID" value="MDP5276302.1"/>
    <property type="molecule type" value="Genomic_DNA"/>
</dbReference>
<name>A0ABT9J4B6_9BACL</name>
<dbReference type="SUPFAM" id="SSF161098">
    <property type="entry name" value="MetI-like"/>
    <property type="match status" value="1"/>
</dbReference>
<feature type="transmembrane region" description="Helical" evidence="6">
    <location>
        <begin position="275"/>
        <end position="294"/>
    </location>
</feature>
<keyword evidence="3 6" id="KW-0812">Transmembrane</keyword>
<accession>A0ABT9J4B6</accession>
<comment type="subcellular location">
    <subcellularLocation>
        <location evidence="6">Cell membrane</location>
        <topology evidence="6">Multi-pass membrane protein</topology>
    </subcellularLocation>
    <subcellularLocation>
        <location evidence="1">Membrane</location>
        <topology evidence="1">Multi-pass membrane protein</topology>
    </subcellularLocation>
</comment>
<evidence type="ECO:0000256" key="1">
    <source>
        <dbReference type="ARBA" id="ARBA00004141"/>
    </source>
</evidence>
<keyword evidence="10" id="KW-1185">Reference proteome</keyword>
<evidence type="ECO:0000256" key="6">
    <source>
        <dbReference type="RuleBase" id="RU363032"/>
    </source>
</evidence>
<comment type="similarity">
    <text evidence="6">Belongs to the binding-protein-dependent transport system permease family.</text>
</comment>
<organism evidence="9 10">
    <name type="scientific">Chengkuizengella axinellae</name>
    <dbReference type="NCBI Taxonomy" id="3064388"/>
    <lineage>
        <taxon>Bacteria</taxon>
        <taxon>Bacillati</taxon>
        <taxon>Bacillota</taxon>
        <taxon>Bacilli</taxon>
        <taxon>Bacillales</taxon>
        <taxon>Paenibacillaceae</taxon>
        <taxon>Chengkuizengella</taxon>
    </lineage>
</organism>
<dbReference type="InterPro" id="IPR000515">
    <property type="entry name" value="MetI-like"/>
</dbReference>
<feature type="transmembrane region" description="Helical" evidence="6">
    <location>
        <begin position="7"/>
        <end position="32"/>
    </location>
</feature>
<evidence type="ECO:0000259" key="8">
    <source>
        <dbReference type="PROSITE" id="PS50928"/>
    </source>
</evidence>
<feature type="compositionally biased region" description="Basic and acidic residues" evidence="7">
    <location>
        <begin position="322"/>
        <end position="342"/>
    </location>
</feature>
<dbReference type="Proteomes" id="UP001231941">
    <property type="component" value="Unassembled WGS sequence"/>
</dbReference>
<dbReference type="PANTHER" id="PTHR43839:SF3">
    <property type="entry name" value="OLIGOPEPTIDE ABC TRANSPORTER, PERMEASE PROTEIN"/>
    <property type="match status" value="1"/>
</dbReference>
<feature type="transmembrane region" description="Helical" evidence="6">
    <location>
        <begin position="215"/>
        <end position="235"/>
    </location>
</feature>
<gene>
    <name evidence="9" type="ORF">Q5Y73_19585</name>
</gene>
<evidence type="ECO:0000256" key="2">
    <source>
        <dbReference type="ARBA" id="ARBA00022448"/>
    </source>
</evidence>
<comment type="caution">
    <text evidence="9">The sequence shown here is derived from an EMBL/GenBank/DDBJ whole genome shotgun (WGS) entry which is preliminary data.</text>
</comment>